<evidence type="ECO:0008006" key="3">
    <source>
        <dbReference type="Google" id="ProtNLM"/>
    </source>
</evidence>
<dbReference type="Proteomes" id="UP001218218">
    <property type="component" value="Unassembled WGS sequence"/>
</dbReference>
<gene>
    <name evidence="1" type="ORF">DFH08DRAFT_875834</name>
</gene>
<dbReference type="AlphaFoldDB" id="A0AAD6ZUE5"/>
<organism evidence="1 2">
    <name type="scientific">Mycena albidolilacea</name>
    <dbReference type="NCBI Taxonomy" id="1033008"/>
    <lineage>
        <taxon>Eukaryota</taxon>
        <taxon>Fungi</taxon>
        <taxon>Dikarya</taxon>
        <taxon>Basidiomycota</taxon>
        <taxon>Agaricomycotina</taxon>
        <taxon>Agaricomycetes</taxon>
        <taxon>Agaricomycetidae</taxon>
        <taxon>Agaricales</taxon>
        <taxon>Marasmiineae</taxon>
        <taxon>Mycenaceae</taxon>
        <taxon>Mycena</taxon>
    </lineage>
</organism>
<keyword evidence="2" id="KW-1185">Reference proteome</keyword>
<dbReference type="EMBL" id="JARIHO010000027">
    <property type="protein sequence ID" value="KAJ7339957.1"/>
    <property type="molecule type" value="Genomic_DNA"/>
</dbReference>
<sequence>MWLPQELVDAILEELAGPAAHKSLKACSMVSRSFVLPSQRRLFRFLTLNSKTVGIASSRFTERPHLASYVRDLHVDMHLNTKLHQHSLLTTFRLLNKVQRMAISSYSWQTWAWDSFPDEFHDAFVSLLTLTSLRCFAMTRCRGVPLALIRHALASYKEVGLLVAGIDVNQKIDLFPAPTSDDGKSLTHLLLNYAPSQNPEFHARMIAEGITAPSTCLDQLELAVPVQGSLGGLEKIALNHSSSLQHLVINFWQRHEHPIRLPSLPNLRMLTLKASVGKLRIPVAVLSTVIDLPTSMPQLEVLSIIVDAEYDGSGKVVDQYNLCEVETALEDLSQLREVNWGIFSDDVVAFEERIQKVLPRASAAGLFSFSTWSWRSKHDPMVHFSYDGLHT</sequence>
<reference evidence="1" key="1">
    <citation type="submission" date="2023-03" db="EMBL/GenBank/DDBJ databases">
        <title>Massive genome expansion in bonnet fungi (Mycena s.s.) driven by repeated elements and novel gene families across ecological guilds.</title>
        <authorList>
            <consortium name="Lawrence Berkeley National Laboratory"/>
            <person name="Harder C.B."/>
            <person name="Miyauchi S."/>
            <person name="Viragh M."/>
            <person name="Kuo A."/>
            <person name="Thoen E."/>
            <person name="Andreopoulos B."/>
            <person name="Lu D."/>
            <person name="Skrede I."/>
            <person name="Drula E."/>
            <person name="Henrissat B."/>
            <person name="Morin E."/>
            <person name="Kohler A."/>
            <person name="Barry K."/>
            <person name="LaButti K."/>
            <person name="Morin E."/>
            <person name="Salamov A."/>
            <person name="Lipzen A."/>
            <person name="Mereny Z."/>
            <person name="Hegedus B."/>
            <person name="Baldrian P."/>
            <person name="Stursova M."/>
            <person name="Weitz H."/>
            <person name="Taylor A."/>
            <person name="Grigoriev I.V."/>
            <person name="Nagy L.G."/>
            <person name="Martin F."/>
            <person name="Kauserud H."/>
        </authorList>
    </citation>
    <scope>NUCLEOTIDE SEQUENCE</scope>
    <source>
        <strain evidence="1">CBHHK002</strain>
    </source>
</reference>
<evidence type="ECO:0000313" key="2">
    <source>
        <dbReference type="Proteomes" id="UP001218218"/>
    </source>
</evidence>
<comment type="caution">
    <text evidence="1">The sequence shown here is derived from an EMBL/GenBank/DDBJ whole genome shotgun (WGS) entry which is preliminary data.</text>
</comment>
<name>A0AAD6ZUE5_9AGAR</name>
<protein>
    <recommendedName>
        <fullName evidence="3">F-box domain-containing protein</fullName>
    </recommendedName>
</protein>
<proteinExistence type="predicted"/>
<evidence type="ECO:0000313" key="1">
    <source>
        <dbReference type="EMBL" id="KAJ7339957.1"/>
    </source>
</evidence>
<accession>A0AAD6ZUE5</accession>